<dbReference type="SUPFAM" id="SSF48403">
    <property type="entry name" value="Ankyrin repeat"/>
    <property type="match status" value="1"/>
</dbReference>
<dbReference type="InterPro" id="IPR002110">
    <property type="entry name" value="Ankyrin_rpt"/>
</dbReference>
<dbReference type="SMART" id="SM00248">
    <property type="entry name" value="ANK"/>
    <property type="match status" value="4"/>
</dbReference>
<protein>
    <recommendedName>
        <fullName evidence="6">Ankyrin</fullName>
    </recommendedName>
</protein>
<keyword evidence="1" id="KW-0677">Repeat</keyword>
<comment type="caution">
    <text evidence="4">The sequence shown here is derived from an EMBL/GenBank/DDBJ whole genome shotgun (WGS) entry which is preliminary data.</text>
</comment>
<keyword evidence="2 3" id="KW-0040">ANK repeat</keyword>
<accession>A0A8H3IPL8</accession>
<evidence type="ECO:0000313" key="5">
    <source>
        <dbReference type="Proteomes" id="UP000664521"/>
    </source>
</evidence>
<evidence type="ECO:0000256" key="2">
    <source>
        <dbReference type="ARBA" id="ARBA00023043"/>
    </source>
</evidence>
<dbReference type="InterPro" id="IPR036770">
    <property type="entry name" value="Ankyrin_rpt-contain_sf"/>
</dbReference>
<dbReference type="PROSITE" id="PS50297">
    <property type="entry name" value="ANK_REP_REGION"/>
    <property type="match status" value="1"/>
</dbReference>
<dbReference type="Gene3D" id="1.25.40.20">
    <property type="entry name" value="Ankyrin repeat-containing domain"/>
    <property type="match status" value="2"/>
</dbReference>
<gene>
    <name evidence="4" type="ORF">HETSPECPRED_004490</name>
</gene>
<evidence type="ECO:0008006" key="6">
    <source>
        <dbReference type="Google" id="ProtNLM"/>
    </source>
</evidence>
<evidence type="ECO:0000313" key="4">
    <source>
        <dbReference type="EMBL" id="CAF9921324.1"/>
    </source>
</evidence>
<feature type="repeat" description="ANK" evidence="3">
    <location>
        <begin position="222"/>
        <end position="251"/>
    </location>
</feature>
<evidence type="ECO:0000256" key="1">
    <source>
        <dbReference type="ARBA" id="ARBA00022737"/>
    </source>
</evidence>
<dbReference type="OrthoDB" id="426293at2759"/>
<reference evidence="4" key="1">
    <citation type="submission" date="2021-03" db="EMBL/GenBank/DDBJ databases">
        <authorList>
            <person name="Tagirdzhanova G."/>
        </authorList>
    </citation>
    <scope>NUCLEOTIDE SEQUENCE</scope>
</reference>
<name>A0A8H3IPL8_9LECA</name>
<dbReference type="Pfam" id="PF13857">
    <property type="entry name" value="Ank_5"/>
    <property type="match status" value="1"/>
</dbReference>
<dbReference type="PANTHER" id="PTHR24171:SF9">
    <property type="entry name" value="ANKYRIN REPEAT DOMAIN-CONTAINING PROTEIN 39"/>
    <property type="match status" value="1"/>
</dbReference>
<keyword evidence="5" id="KW-1185">Reference proteome</keyword>
<dbReference type="PROSITE" id="PS50088">
    <property type="entry name" value="ANK_REPEAT"/>
    <property type="match status" value="1"/>
</dbReference>
<dbReference type="AlphaFoldDB" id="A0A8H3IPL8"/>
<dbReference type="Proteomes" id="UP000664521">
    <property type="component" value="Unassembled WGS sequence"/>
</dbReference>
<proteinExistence type="predicted"/>
<evidence type="ECO:0000256" key="3">
    <source>
        <dbReference type="PROSITE-ProRule" id="PRU00023"/>
    </source>
</evidence>
<dbReference type="EMBL" id="CAJPDS010000028">
    <property type="protein sequence ID" value="CAF9921324.1"/>
    <property type="molecule type" value="Genomic_DNA"/>
</dbReference>
<organism evidence="4 5">
    <name type="scientific">Heterodermia speciosa</name>
    <dbReference type="NCBI Taxonomy" id="116794"/>
    <lineage>
        <taxon>Eukaryota</taxon>
        <taxon>Fungi</taxon>
        <taxon>Dikarya</taxon>
        <taxon>Ascomycota</taxon>
        <taxon>Pezizomycotina</taxon>
        <taxon>Lecanoromycetes</taxon>
        <taxon>OSLEUM clade</taxon>
        <taxon>Lecanoromycetidae</taxon>
        <taxon>Caliciales</taxon>
        <taxon>Physciaceae</taxon>
        <taxon>Heterodermia</taxon>
    </lineage>
</organism>
<dbReference type="PANTHER" id="PTHR24171">
    <property type="entry name" value="ANKYRIN REPEAT DOMAIN-CONTAINING PROTEIN 39-RELATED"/>
    <property type="match status" value="1"/>
</dbReference>
<sequence length="276" mass="30602">MLDFLQPHAQAEAMREACASGNLAAVQSVFSHWLDRPVNERIGHDEFGASGLCEAIARDDVVVAHYLLSNVMSMNKVHFALATECCAYSILQLYVDMNWDINTYLSRMQPPALSYPRLAIKDIELTLWFLAHGADPNATCGLDITPLSIAVRDAPFDIIRILFDHSGSIEHGQLLNFAARRALPDRLDVLKYILDKGAPINNVMFENRADSYEQENLSGLGTPLHSAAATGNLEMVDMLLSRGADPLIKDSRGKLAVEEVEYFGCRNVTDRLRPIS</sequence>